<dbReference type="RefSeq" id="WP_354280270.1">
    <property type="nucleotide sequence ID" value="NZ_JBEPMK010000002.1"/>
</dbReference>
<gene>
    <name evidence="2" type="ORF">ABID27_000690</name>
</gene>
<comment type="caution">
    <text evidence="2">The sequence shown here is derived from an EMBL/GenBank/DDBJ whole genome shotgun (WGS) entry which is preliminary data.</text>
</comment>
<evidence type="ECO:0000313" key="3">
    <source>
        <dbReference type="Proteomes" id="UP001549055"/>
    </source>
</evidence>
<evidence type="ECO:0008006" key="4">
    <source>
        <dbReference type="Google" id="ProtNLM"/>
    </source>
</evidence>
<keyword evidence="1" id="KW-0472">Membrane</keyword>
<keyword evidence="1" id="KW-0812">Transmembrane</keyword>
<protein>
    <recommendedName>
        <fullName evidence="4">Lipoprotein</fullName>
    </recommendedName>
</protein>
<organism evidence="2 3">
    <name type="scientific">Streptococcus gallinaceus</name>
    <dbReference type="NCBI Taxonomy" id="165758"/>
    <lineage>
        <taxon>Bacteria</taxon>
        <taxon>Bacillati</taxon>
        <taxon>Bacillota</taxon>
        <taxon>Bacilli</taxon>
        <taxon>Lactobacillales</taxon>
        <taxon>Streptococcaceae</taxon>
        <taxon>Streptococcus</taxon>
    </lineage>
</organism>
<dbReference type="EMBL" id="JBEPMK010000002">
    <property type="protein sequence ID" value="MET3644068.1"/>
    <property type="molecule type" value="Genomic_DNA"/>
</dbReference>
<dbReference type="Proteomes" id="UP001549055">
    <property type="component" value="Unassembled WGS sequence"/>
</dbReference>
<accession>A0ABV2JME5</accession>
<evidence type="ECO:0000313" key="2">
    <source>
        <dbReference type="EMBL" id="MET3644068.1"/>
    </source>
</evidence>
<name>A0ABV2JME5_9STRE</name>
<sequence>MKKSILTLTSLAIVLICLANSRLHFLTGLPNQLLLGLTFFILVYQILASFREIKEHKQKK</sequence>
<keyword evidence="1" id="KW-1133">Transmembrane helix</keyword>
<keyword evidence="3" id="KW-1185">Reference proteome</keyword>
<proteinExistence type="predicted"/>
<feature type="transmembrane region" description="Helical" evidence="1">
    <location>
        <begin position="29"/>
        <end position="50"/>
    </location>
</feature>
<reference evidence="2 3" key="1">
    <citation type="submission" date="2024-06" db="EMBL/GenBank/DDBJ databases">
        <title>Genomic Encyclopedia of Type Strains, Phase IV (KMG-IV): sequencing the most valuable type-strain genomes for metagenomic binning, comparative biology and taxonomic classification.</title>
        <authorList>
            <person name="Goeker M."/>
        </authorList>
    </citation>
    <scope>NUCLEOTIDE SEQUENCE [LARGE SCALE GENOMIC DNA]</scope>
    <source>
        <strain evidence="2 3">DSM 15349</strain>
    </source>
</reference>
<evidence type="ECO:0000256" key="1">
    <source>
        <dbReference type="SAM" id="Phobius"/>
    </source>
</evidence>